<evidence type="ECO:0000313" key="2">
    <source>
        <dbReference type="EMBL" id="CAF9936634.1"/>
    </source>
</evidence>
<feature type="domain" description="F-box" evidence="1">
    <location>
        <begin position="1"/>
        <end position="43"/>
    </location>
</feature>
<reference evidence="2" key="1">
    <citation type="submission" date="2021-03" db="EMBL/GenBank/DDBJ databases">
        <authorList>
            <person name="Tagirdzhanova G."/>
        </authorList>
    </citation>
    <scope>NUCLEOTIDE SEQUENCE</scope>
</reference>
<dbReference type="EMBL" id="CAJPDS010000093">
    <property type="protein sequence ID" value="CAF9936634.1"/>
    <property type="molecule type" value="Genomic_DNA"/>
</dbReference>
<evidence type="ECO:0000313" key="3">
    <source>
        <dbReference type="Proteomes" id="UP000664521"/>
    </source>
</evidence>
<dbReference type="Gene3D" id="3.80.10.10">
    <property type="entry name" value="Ribonuclease Inhibitor"/>
    <property type="match status" value="1"/>
</dbReference>
<protein>
    <recommendedName>
        <fullName evidence="1">F-box domain-containing protein</fullName>
    </recommendedName>
</protein>
<evidence type="ECO:0000259" key="1">
    <source>
        <dbReference type="PROSITE" id="PS50181"/>
    </source>
</evidence>
<organism evidence="2 3">
    <name type="scientific">Heterodermia speciosa</name>
    <dbReference type="NCBI Taxonomy" id="116794"/>
    <lineage>
        <taxon>Eukaryota</taxon>
        <taxon>Fungi</taxon>
        <taxon>Dikarya</taxon>
        <taxon>Ascomycota</taxon>
        <taxon>Pezizomycotina</taxon>
        <taxon>Lecanoromycetes</taxon>
        <taxon>OSLEUM clade</taxon>
        <taxon>Lecanoromycetidae</taxon>
        <taxon>Caliciales</taxon>
        <taxon>Physciaceae</taxon>
        <taxon>Heterodermia</taxon>
    </lineage>
</organism>
<accession>A0A8H3G4Y1</accession>
<dbReference type="PROSITE" id="PS50181">
    <property type="entry name" value="FBOX"/>
    <property type="match status" value="1"/>
</dbReference>
<dbReference type="InterPro" id="IPR036047">
    <property type="entry name" value="F-box-like_dom_sf"/>
</dbReference>
<dbReference type="OrthoDB" id="5422579at2759"/>
<name>A0A8H3G4Y1_9LECA</name>
<sequence length="461" mass="53380">MKEMPLELLLVVMKRLPKKDNKSLRCVSKSLSVVATPLVFDSIYLSHDSADFIKAESILKNYASSINAIVLCPMRYGSMYKHQYRDLIKREHGLTGRMPSRWRFEDHIDMGYEALMGRHRQRSSRVTETFEPFFRAILRDAPNLRKFIIIHRKRYAELEVAKFCRWEDCAMPAEMHGIFELTPTQCISHATSYLLHDRHNALPRMLSAISASGSNLRELIVEHERVADLSNKTVMQSFLRITDILSEKVGLMSNLTKLKLAVDNRRFKSENGSYSRWVHEPFGTKKVANSLARARNLEKLSLTIVNFYIQDHAHLSPNMFHYILDGCRFPKLRIFLLDGCGMEGHQIMDFLGGSPDLKHLVLRSCSLKDYNWAALAELIKANTHLTALSLEHLFRRSWDGSQCITHFLDYEGGVEKFLLHGGPNPFVCESQQAYDRVWRTPADPALLEVERKVDWYHEQYF</sequence>
<dbReference type="SUPFAM" id="SSF52047">
    <property type="entry name" value="RNI-like"/>
    <property type="match status" value="1"/>
</dbReference>
<gene>
    <name evidence="2" type="ORF">HETSPECPRED_010396</name>
</gene>
<dbReference type="InterPro" id="IPR032675">
    <property type="entry name" value="LRR_dom_sf"/>
</dbReference>
<comment type="caution">
    <text evidence="2">The sequence shown here is derived from an EMBL/GenBank/DDBJ whole genome shotgun (WGS) entry which is preliminary data.</text>
</comment>
<dbReference type="Proteomes" id="UP000664521">
    <property type="component" value="Unassembled WGS sequence"/>
</dbReference>
<dbReference type="Pfam" id="PF00646">
    <property type="entry name" value="F-box"/>
    <property type="match status" value="1"/>
</dbReference>
<dbReference type="SUPFAM" id="SSF81383">
    <property type="entry name" value="F-box domain"/>
    <property type="match status" value="1"/>
</dbReference>
<keyword evidence="3" id="KW-1185">Reference proteome</keyword>
<proteinExistence type="predicted"/>
<dbReference type="AlphaFoldDB" id="A0A8H3G4Y1"/>
<dbReference type="InterPro" id="IPR001810">
    <property type="entry name" value="F-box_dom"/>
</dbReference>